<evidence type="ECO:0000313" key="6">
    <source>
        <dbReference type="Proteomes" id="UP000323597"/>
    </source>
</evidence>
<proteinExistence type="inferred from homology"/>
<comment type="similarity">
    <text evidence="1">Belongs to the universal ribosomal protein uL2 family.</text>
</comment>
<sequence>MFCHPFRYKKQKELFVAAEGMYTGQFVYCGKKATLMVGNVLPLRSIPKELSFATSNTTLVIVGFSLGLLVIMPLLLVTTLITTLSVGRTGEDIIPHAELFVNGEIVQRALERQRRVEPKPQRAQDRPRLDDTPWDLQTIHPTMLISILTFYLFIFHVVYICHLENNSTENFNSLFIFVFFSNAIFQIFSFEFPIPSEF</sequence>
<evidence type="ECO:0000256" key="2">
    <source>
        <dbReference type="ARBA" id="ARBA00022980"/>
    </source>
</evidence>
<evidence type="ECO:0000256" key="3">
    <source>
        <dbReference type="ARBA" id="ARBA00023274"/>
    </source>
</evidence>
<dbReference type="Proteomes" id="UP000323597">
    <property type="component" value="Chromosome D05"/>
</dbReference>
<feature type="transmembrane region" description="Helical" evidence="4">
    <location>
        <begin position="174"/>
        <end position="194"/>
    </location>
</feature>
<keyword evidence="4" id="KW-0472">Membrane</keyword>
<keyword evidence="4" id="KW-0812">Transmembrane</keyword>
<dbReference type="GO" id="GO:0003735">
    <property type="term" value="F:structural constituent of ribosome"/>
    <property type="evidence" value="ECO:0007669"/>
    <property type="project" value="InterPro"/>
</dbReference>
<evidence type="ECO:0000313" key="5">
    <source>
        <dbReference type="EMBL" id="TYI84395.1"/>
    </source>
</evidence>
<evidence type="ECO:0000256" key="1">
    <source>
        <dbReference type="ARBA" id="ARBA00005636"/>
    </source>
</evidence>
<keyword evidence="3" id="KW-0687">Ribonucleoprotein</keyword>
<dbReference type="InterPro" id="IPR002171">
    <property type="entry name" value="Ribosomal_uL2"/>
</dbReference>
<dbReference type="GO" id="GO:0022625">
    <property type="term" value="C:cytosolic large ribosomal subunit"/>
    <property type="evidence" value="ECO:0007669"/>
    <property type="project" value="TreeGrafter"/>
</dbReference>
<accession>A0A5D2V524</accession>
<keyword evidence="4" id="KW-1133">Transmembrane helix</keyword>
<dbReference type="AlphaFoldDB" id="A0A5D2V524"/>
<keyword evidence="2" id="KW-0689">Ribosomal protein</keyword>
<name>A0A5D2V524_GOSMU</name>
<protein>
    <submittedName>
        <fullName evidence="5">Uncharacterized protein</fullName>
    </submittedName>
</protein>
<dbReference type="GO" id="GO:0003723">
    <property type="term" value="F:RNA binding"/>
    <property type="evidence" value="ECO:0007669"/>
    <property type="project" value="TreeGrafter"/>
</dbReference>
<reference evidence="5 6" key="1">
    <citation type="submission" date="2019-07" db="EMBL/GenBank/DDBJ databases">
        <title>WGS assembly of Gossypium mustelinum.</title>
        <authorList>
            <person name="Chen Z.J."/>
            <person name="Sreedasyam A."/>
            <person name="Ando A."/>
            <person name="Song Q."/>
            <person name="De L."/>
            <person name="Hulse-Kemp A."/>
            <person name="Ding M."/>
            <person name="Ye W."/>
            <person name="Kirkbride R."/>
            <person name="Jenkins J."/>
            <person name="Plott C."/>
            <person name="Lovell J."/>
            <person name="Lin Y.-M."/>
            <person name="Vaughn R."/>
            <person name="Liu B."/>
            <person name="Li W."/>
            <person name="Simpson S."/>
            <person name="Scheffler B."/>
            <person name="Saski C."/>
            <person name="Grover C."/>
            <person name="Hu G."/>
            <person name="Conover J."/>
            <person name="Carlson J."/>
            <person name="Shu S."/>
            <person name="Boston L."/>
            <person name="Williams M."/>
            <person name="Peterson D."/>
            <person name="Mcgee K."/>
            <person name="Jones D."/>
            <person name="Wendel J."/>
            <person name="Stelly D."/>
            <person name="Grimwood J."/>
            <person name="Schmutz J."/>
        </authorList>
    </citation>
    <scope>NUCLEOTIDE SEQUENCE [LARGE SCALE GENOMIC DNA]</scope>
    <source>
        <strain evidence="5">1408120.09</strain>
    </source>
</reference>
<dbReference type="PANTHER" id="PTHR13691:SF16">
    <property type="entry name" value="LARGE RIBOSOMAL SUBUNIT PROTEIN UL2"/>
    <property type="match status" value="1"/>
</dbReference>
<dbReference type="EMBL" id="CM017653">
    <property type="protein sequence ID" value="TYI84395.1"/>
    <property type="molecule type" value="Genomic_DNA"/>
</dbReference>
<gene>
    <name evidence="5" type="ORF">E1A91_D05G360600v1</name>
</gene>
<evidence type="ECO:0000256" key="4">
    <source>
        <dbReference type="SAM" id="Phobius"/>
    </source>
</evidence>
<keyword evidence="6" id="KW-1185">Reference proteome</keyword>
<feature type="transmembrane region" description="Helical" evidence="4">
    <location>
        <begin position="143"/>
        <end position="162"/>
    </location>
</feature>
<organism evidence="5 6">
    <name type="scientific">Gossypium mustelinum</name>
    <name type="common">Cotton</name>
    <name type="synonym">Gossypium caicoense</name>
    <dbReference type="NCBI Taxonomy" id="34275"/>
    <lineage>
        <taxon>Eukaryota</taxon>
        <taxon>Viridiplantae</taxon>
        <taxon>Streptophyta</taxon>
        <taxon>Embryophyta</taxon>
        <taxon>Tracheophyta</taxon>
        <taxon>Spermatophyta</taxon>
        <taxon>Magnoliopsida</taxon>
        <taxon>eudicotyledons</taxon>
        <taxon>Gunneridae</taxon>
        <taxon>Pentapetalae</taxon>
        <taxon>rosids</taxon>
        <taxon>malvids</taxon>
        <taxon>Malvales</taxon>
        <taxon>Malvaceae</taxon>
        <taxon>Malvoideae</taxon>
        <taxon>Gossypium</taxon>
    </lineage>
</organism>
<dbReference type="PANTHER" id="PTHR13691">
    <property type="entry name" value="RIBOSOMAL PROTEIN L2"/>
    <property type="match status" value="1"/>
</dbReference>
<dbReference type="GO" id="GO:0002181">
    <property type="term" value="P:cytoplasmic translation"/>
    <property type="evidence" value="ECO:0007669"/>
    <property type="project" value="TreeGrafter"/>
</dbReference>
<feature type="transmembrane region" description="Helical" evidence="4">
    <location>
        <begin position="58"/>
        <end position="81"/>
    </location>
</feature>